<evidence type="ECO:0000256" key="1">
    <source>
        <dbReference type="SAM" id="MobiDB-lite"/>
    </source>
</evidence>
<gene>
    <name evidence="2" type="ORF">GT409_08765</name>
</gene>
<dbReference type="RefSeq" id="WP_160628726.1">
    <property type="nucleotide sequence ID" value="NZ_CP047593.1"/>
</dbReference>
<reference evidence="2 3" key="1">
    <citation type="submission" date="2020-01" db="EMBL/GenBank/DDBJ databases">
        <title>Ponticoccus aerotolerans gen. nov., sp. nov., an anaerobic bacterium and proposal of Ponticoccusceae fam. nov., Ponticoccusles ord. nov. and Ponticoccuse classis nov. in the phylum Kiritimatiellaeota.</title>
        <authorList>
            <person name="Zhou L.Y."/>
            <person name="Du Z.J."/>
        </authorList>
    </citation>
    <scope>NUCLEOTIDE SEQUENCE [LARGE SCALE GENOMIC DNA]</scope>
    <source>
        <strain evidence="2 3">S-5007</strain>
    </source>
</reference>
<evidence type="ECO:0000313" key="3">
    <source>
        <dbReference type="Proteomes" id="UP000464954"/>
    </source>
</evidence>
<dbReference type="EMBL" id="CP047593">
    <property type="protein sequence ID" value="QHI69544.1"/>
    <property type="molecule type" value="Genomic_DNA"/>
</dbReference>
<accession>A0A6P1MAG6</accession>
<dbReference type="KEGG" id="taer:GT409_08765"/>
<organism evidence="2 3">
    <name type="scientific">Tichowtungia aerotolerans</name>
    <dbReference type="NCBI Taxonomy" id="2697043"/>
    <lineage>
        <taxon>Bacteria</taxon>
        <taxon>Pseudomonadati</taxon>
        <taxon>Kiritimatiellota</taxon>
        <taxon>Tichowtungiia</taxon>
        <taxon>Tichowtungiales</taxon>
        <taxon>Tichowtungiaceae</taxon>
        <taxon>Tichowtungia</taxon>
    </lineage>
</organism>
<feature type="compositionally biased region" description="Basic and acidic residues" evidence="1">
    <location>
        <begin position="37"/>
        <end position="51"/>
    </location>
</feature>
<keyword evidence="3" id="KW-1185">Reference proteome</keyword>
<evidence type="ECO:0000313" key="2">
    <source>
        <dbReference type="EMBL" id="QHI69544.1"/>
    </source>
</evidence>
<name>A0A6P1MAG6_9BACT</name>
<protein>
    <submittedName>
        <fullName evidence="2">Uncharacterized protein</fullName>
    </submittedName>
</protein>
<proteinExistence type="predicted"/>
<feature type="region of interest" description="Disordered" evidence="1">
    <location>
        <begin position="31"/>
        <end position="51"/>
    </location>
</feature>
<dbReference type="Proteomes" id="UP000464954">
    <property type="component" value="Chromosome"/>
</dbReference>
<dbReference type="AlphaFoldDB" id="A0A6P1MAG6"/>
<sequence length="110" mass="12270">MNLEKLIRVKEEISSYGSYCSQTAISDVGENSSMKNQKADSDICSDRSDGSRTEKFCFCEDAGMETNPEPKKQSSELEIFSPWDTPDDPQLLGNIVKDVLLDVLKNSDPQ</sequence>